<dbReference type="EMBL" id="SDCG01000003">
    <property type="protein sequence ID" value="TCX30416.1"/>
    <property type="molecule type" value="Genomic_DNA"/>
</dbReference>
<dbReference type="EMBL" id="SDCP01000002">
    <property type="protein sequence ID" value="TCX87819.1"/>
    <property type="molecule type" value="Genomic_DNA"/>
</dbReference>
<dbReference type="EMBL" id="SDCQ01000014">
    <property type="protein sequence ID" value="TCX89415.1"/>
    <property type="molecule type" value="Genomic_DNA"/>
</dbReference>
<comment type="caution">
    <text evidence="2">The sequence shown here is derived from an EMBL/GenBank/DDBJ whole genome shotgun (WGS) entry which is preliminary data.</text>
</comment>
<evidence type="ECO:0000313" key="3">
    <source>
        <dbReference type="EMBL" id="TCX58427.1"/>
    </source>
</evidence>
<protein>
    <submittedName>
        <fullName evidence="2">Uncharacterized protein</fullName>
    </submittedName>
</protein>
<dbReference type="EMBL" id="SDCK01000001">
    <property type="protein sequence ID" value="TCX58427.1"/>
    <property type="molecule type" value="Genomic_DNA"/>
</dbReference>
<evidence type="ECO:0000313" key="4">
    <source>
        <dbReference type="EMBL" id="TCX87819.1"/>
    </source>
</evidence>
<organism evidence="2">
    <name type="scientific">Klebsiella pneumoniae</name>
    <dbReference type="NCBI Taxonomy" id="573"/>
    <lineage>
        <taxon>Bacteria</taxon>
        <taxon>Pseudomonadati</taxon>
        <taxon>Pseudomonadota</taxon>
        <taxon>Gammaproteobacteria</taxon>
        <taxon>Enterobacterales</taxon>
        <taxon>Enterobacteriaceae</taxon>
        <taxon>Klebsiella/Raoultella group</taxon>
        <taxon>Klebsiella</taxon>
        <taxon>Klebsiella pneumoniae complex</taxon>
    </lineage>
</organism>
<proteinExistence type="predicted"/>
<evidence type="ECO:0000313" key="1">
    <source>
        <dbReference type="EMBL" id="TCX30416.1"/>
    </source>
</evidence>
<accession>A0A483JL67</accession>
<gene>
    <name evidence="1" type="ORF">ETE70_06370</name>
    <name evidence="3" type="ORF">ETE72_01550</name>
    <name evidence="5" type="ORF">ETE87_14985</name>
    <name evidence="4" type="ORF">ETE99_02940</name>
    <name evidence="2" type="ORF">ETF02_05420</name>
    <name evidence="6" type="ORF">ETH45_01160</name>
</gene>
<sequence length="142" mass="15667">MTKSTITREESVQAVFDLKVGYRLGFADLEILKRVASMALAAMDGEPVAEVLSNRPDNDTSTIDRALPVGTQLYRHAQPVPVVPDELLNEIDDLLSVCRVYACRSRRNGSENDIPRTEKAQNWLMACRAAMLAAAPQEVNHG</sequence>
<dbReference type="EMBL" id="SDCI01000003">
    <property type="protein sequence ID" value="TCX47090.1"/>
    <property type="molecule type" value="Genomic_DNA"/>
</dbReference>
<reference evidence="2" key="1">
    <citation type="submission" date="2019-01" db="EMBL/GenBank/DDBJ databases">
        <authorList>
            <person name="Lista F."/>
            <person name="Anselmo A."/>
        </authorList>
    </citation>
    <scope>NUCLEOTIDE SEQUENCE</scope>
    <source>
        <strain evidence="3">12S</strain>
        <strain evidence="6">14R</strain>
        <strain evidence="2">14S</strain>
        <strain evidence="1">16S</strain>
        <strain evidence="5">6S</strain>
        <strain evidence="4">7S</strain>
    </source>
</reference>
<name>A0A483JL67_KLEPN</name>
<evidence type="ECO:0000313" key="5">
    <source>
        <dbReference type="EMBL" id="TCX89415.1"/>
    </source>
</evidence>
<dbReference type="AlphaFoldDB" id="A0A483JL67"/>
<evidence type="ECO:0000313" key="6">
    <source>
        <dbReference type="EMBL" id="TCY74376.1"/>
    </source>
</evidence>
<dbReference type="EMBL" id="SDDH01000001">
    <property type="protein sequence ID" value="TCY74376.1"/>
    <property type="molecule type" value="Genomic_DNA"/>
</dbReference>
<dbReference type="RefSeq" id="WP_023158887.1">
    <property type="nucleotide sequence ID" value="NZ_CAAGTS010000006.1"/>
</dbReference>
<evidence type="ECO:0000313" key="2">
    <source>
        <dbReference type="EMBL" id="TCX47090.1"/>
    </source>
</evidence>